<dbReference type="Gene3D" id="1.20.58.760">
    <property type="entry name" value="Peptidase M41"/>
    <property type="match status" value="1"/>
</dbReference>
<organism evidence="2 3">
    <name type="scientific">Heterodera trifolii</name>
    <dbReference type="NCBI Taxonomy" id="157864"/>
    <lineage>
        <taxon>Eukaryota</taxon>
        <taxon>Metazoa</taxon>
        <taxon>Ecdysozoa</taxon>
        <taxon>Nematoda</taxon>
        <taxon>Chromadorea</taxon>
        <taxon>Rhabditida</taxon>
        <taxon>Tylenchina</taxon>
        <taxon>Tylenchomorpha</taxon>
        <taxon>Tylenchoidea</taxon>
        <taxon>Heteroderidae</taxon>
        <taxon>Heteroderinae</taxon>
        <taxon>Heterodera</taxon>
    </lineage>
</organism>
<dbReference type="InterPro" id="IPR037219">
    <property type="entry name" value="Peptidase_M41-like"/>
</dbReference>
<dbReference type="AlphaFoldDB" id="A0ABD2LL39"/>
<comment type="caution">
    <text evidence="2">The sequence shown here is derived from an EMBL/GenBank/DDBJ whole genome shotgun (WGS) entry which is preliminary data.</text>
</comment>
<proteinExistence type="predicted"/>
<feature type="compositionally biased region" description="Basic residues" evidence="1">
    <location>
        <begin position="137"/>
        <end position="156"/>
    </location>
</feature>
<sequence length="156" mass="17898">MRLLLAMVCAAKTCTTKPKKDDYVGCVFSDGGPLWRSRKQLKLLLVMKCAGKAAETKLVGRSIGHMSDKKDWQDIAETVNQFGRNKGGTCVHRTSVHQMGKGFGRSKYEKIHPEMDGYSDEESDEEEEEEEMEEKKMKMKVRRRKKRPIGQRIKVM</sequence>
<evidence type="ECO:0000313" key="3">
    <source>
        <dbReference type="Proteomes" id="UP001620626"/>
    </source>
</evidence>
<evidence type="ECO:0000313" key="2">
    <source>
        <dbReference type="EMBL" id="KAL3115843.1"/>
    </source>
</evidence>
<gene>
    <name evidence="2" type="ORF">niasHT_007143</name>
</gene>
<reference evidence="2 3" key="1">
    <citation type="submission" date="2024-10" db="EMBL/GenBank/DDBJ databases">
        <authorList>
            <person name="Kim D."/>
        </authorList>
    </citation>
    <scope>NUCLEOTIDE SEQUENCE [LARGE SCALE GENOMIC DNA]</scope>
    <source>
        <strain evidence="2">BH-2024</strain>
    </source>
</reference>
<dbReference type="Proteomes" id="UP001620626">
    <property type="component" value="Unassembled WGS sequence"/>
</dbReference>
<name>A0ABD2LL39_9BILA</name>
<feature type="compositionally biased region" description="Acidic residues" evidence="1">
    <location>
        <begin position="117"/>
        <end position="132"/>
    </location>
</feature>
<evidence type="ECO:0000256" key="1">
    <source>
        <dbReference type="SAM" id="MobiDB-lite"/>
    </source>
</evidence>
<accession>A0ABD2LL39</accession>
<dbReference type="EMBL" id="JBICBT010000362">
    <property type="protein sequence ID" value="KAL3115843.1"/>
    <property type="molecule type" value="Genomic_DNA"/>
</dbReference>
<feature type="region of interest" description="Disordered" evidence="1">
    <location>
        <begin position="113"/>
        <end position="156"/>
    </location>
</feature>
<protein>
    <submittedName>
        <fullName evidence="2">Uncharacterized protein</fullName>
    </submittedName>
</protein>
<keyword evidence="3" id="KW-1185">Reference proteome</keyword>